<proteinExistence type="inferred from homology"/>
<dbReference type="CDD" id="cd14944">
    <property type="entry name" value="TRAPPC6A_Trs33"/>
    <property type="match status" value="1"/>
</dbReference>
<dbReference type="SUPFAM" id="SSF111126">
    <property type="entry name" value="Ligand-binding domain in the NO signalling and Golgi transport"/>
    <property type="match status" value="1"/>
</dbReference>
<dbReference type="AlphaFoldDB" id="A0A7R9XZI0"/>
<gene>
    <name evidence="2" type="ORF">PCOL08062_LOCUS4200</name>
</gene>
<dbReference type="InterPro" id="IPR007194">
    <property type="entry name" value="TRAPP_component"/>
</dbReference>
<dbReference type="GO" id="GO:0030008">
    <property type="term" value="C:TRAPP complex"/>
    <property type="evidence" value="ECO:0007669"/>
    <property type="project" value="TreeGrafter"/>
</dbReference>
<evidence type="ECO:0008006" key="3">
    <source>
        <dbReference type="Google" id="ProtNLM"/>
    </source>
</evidence>
<evidence type="ECO:0000256" key="1">
    <source>
        <dbReference type="ARBA" id="ARBA00006218"/>
    </source>
</evidence>
<dbReference type="GO" id="GO:0006888">
    <property type="term" value="P:endoplasmic reticulum to Golgi vesicle-mediated transport"/>
    <property type="evidence" value="ECO:0007669"/>
    <property type="project" value="TreeGrafter"/>
</dbReference>
<name>A0A7R9XZI0_9VIRI</name>
<reference evidence="2" key="1">
    <citation type="submission" date="2021-01" db="EMBL/GenBank/DDBJ databases">
        <authorList>
            <person name="Corre E."/>
            <person name="Pelletier E."/>
            <person name="Niang G."/>
            <person name="Scheremetjew M."/>
            <person name="Finn R."/>
            <person name="Kale V."/>
            <person name="Holt S."/>
            <person name="Cochrane G."/>
            <person name="Meng A."/>
            <person name="Brown T."/>
            <person name="Cohen L."/>
        </authorList>
    </citation>
    <scope>NUCLEOTIDE SEQUENCE</scope>
    <source>
        <strain evidence="2">CCMP1413</strain>
    </source>
</reference>
<dbReference type="PANTHER" id="PTHR12817">
    <property type="entry name" value="TRAFFICKING PROTEIN PARTICLE COMPLEX SUBUNIT 6B"/>
    <property type="match status" value="1"/>
</dbReference>
<evidence type="ECO:0000313" key="2">
    <source>
        <dbReference type="EMBL" id="CAD8235570.1"/>
    </source>
</evidence>
<dbReference type="InterPro" id="IPR037992">
    <property type="entry name" value="TRAPPC6/Trs33"/>
</dbReference>
<dbReference type="Gene3D" id="3.30.1380.20">
    <property type="entry name" value="Trafficking protein particle complex subunit 3"/>
    <property type="match status" value="1"/>
</dbReference>
<dbReference type="InterPro" id="IPR024096">
    <property type="entry name" value="NO_sig/Golgi_transp_ligand-bd"/>
</dbReference>
<comment type="similarity">
    <text evidence="1">Belongs to the TRAPP small subunits family. BET3 subfamily.</text>
</comment>
<protein>
    <recommendedName>
        <fullName evidence="3">Trafficking protein particle complex subunit</fullName>
    </recommendedName>
</protein>
<organism evidence="2">
    <name type="scientific">Prasinoderma coloniale</name>
    <dbReference type="NCBI Taxonomy" id="156133"/>
    <lineage>
        <taxon>Eukaryota</taxon>
        <taxon>Viridiplantae</taxon>
        <taxon>Prasinodermophyta</taxon>
        <taxon>Prasinodermophyceae</taxon>
        <taxon>Prasinodermales</taxon>
        <taxon>Prasinodermaceae</taxon>
        <taxon>Prasinoderma</taxon>
    </lineage>
</organism>
<dbReference type="Pfam" id="PF04051">
    <property type="entry name" value="TRAPP"/>
    <property type="match status" value="1"/>
</dbReference>
<accession>A0A7R9XZI0</accession>
<dbReference type="PANTHER" id="PTHR12817:SF0">
    <property type="entry name" value="GEO08327P1"/>
    <property type="match status" value="1"/>
</dbReference>
<dbReference type="GO" id="GO:0005802">
    <property type="term" value="C:trans-Golgi network"/>
    <property type="evidence" value="ECO:0007669"/>
    <property type="project" value="TreeGrafter"/>
</dbReference>
<sequence length="210" mass="21762">MASAAGGRAQPTSDSAHELLLIAAGREYASLLSRRCTSEAEASSAAAARLDAAGESVGRRLAELRAVGKPRVHTDALEVVKMLCKELWTAAFGKAVDNLKTNHRGVFVLHDATFRPLHAVSADAPLEVASRGQEVGGAPVYVATPESVGSEACAAATRGACREQLHFSKGLVRGALDALGLIATVAAEAPSPPAVTFTVKVTQQRSRPQG</sequence>
<dbReference type="EMBL" id="HBDZ01005483">
    <property type="protein sequence ID" value="CAD8235570.1"/>
    <property type="molecule type" value="Transcribed_RNA"/>
</dbReference>
<dbReference type="GO" id="GO:0005801">
    <property type="term" value="C:cis-Golgi network"/>
    <property type="evidence" value="ECO:0007669"/>
    <property type="project" value="TreeGrafter"/>
</dbReference>